<protein>
    <submittedName>
        <fullName evidence="1">Phage protein Gp37/Gp68</fullName>
    </submittedName>
</protein>
<dbReference type="OrthoDB" id="9787478at2"/>
<dbReference type="Proteomes" id="UP000193200">
    <property type="component" value="Unassembled WGS sequence"/>
</dbReference>
<evidence type="ECO:0000313" key="2">
    <source>
        <dbReference type="Proteomes" id="UP000193200"/>
    </source>
</evidence>
<dbReference type="Pfam" id="PF07505">
    <property type="entry name" value="DUF5131"/>
    <property type="match status" value="1"/>
</dbReference>
<dbReference type="InterPro" id="IPR011101">
    <property type="entry name" value="DUF5131"/>
</dbReference>
<dbReference type="InParanoid" id="A0A1Y5U2C9"/>
<proteinExistence type="predicted"/>
<evidence type="ECO:0000313" key="1">
    <source>
        <dbReference type="EMBL" id="SLN77274.1"/>
    </source>
</evidence>
<dbReference type="EMBL" id="FWFR01000006">
    <property type="protein sequence ID" value="SLN77274.1"/>
    <property type="molecule type" value="Genomic_DNA"/>
</dbReference>
<accession>A0A1Y5U2C9</accession>
<name>A0A1Y5U2C9_9PROT</name>
<dbReference type="RefSeq" id="WP_085885697.1">
    <property type="nucleotide sequence ID" value="NZ_FWFR01000006.1"/>
</dbReference>
<gene>
    <name evidence="1" type="ORF">OCH7691_04367</name>
</gene>
<keyword evidence="2" id="KW-1185">Reference proteome</keyword>
<dbReference type="AlphaFoldDB" id="A0A1Y5U2C9"/>
<reference evidence="1 2" key="1">
    <citation type="submission" date="2017-03" db="EMBL/GenBank/DDBJ databases">
        <authorList>
            <person name="Afonso C.L."/>
            <person name="Miller P.J."/>
            <person name="Scott M.A."/>
            <person name="Spackman E."/>
            <person name="Goraichik I."/>
            <person name="Dimitrov K.M."/>
            <person name="Suarez D.L."/>
            <person name="Swayne D.E."/>
        </authorList>
    </citation>
    <scope>NUCLEOTIDE SEQUENCE [LARGE SCALE GENOMIC DNA]</scope>
    <source>
        <strain evidence="1 2">CECT 7691</strain>
    </source>
</reference>
<organism evidence="1 2">
    <name type="scientific">Oceanibacterium hippocampi</name>
    <dbReference type="NCBI Taxonomy" id="745714"/>
    <lineage>
        <taxon>Bacteria</taxon>
        <taxon>Pseudomonadati</taxon>
        <taxon>Pseudomonadota</taxon>
        <taxon>Alphaproteobacteria</taxon>
        <taxon>Sneathiellales</taxon>
        <taxon>Sneathiellaceae</taxon>
        <taxon>Oceanibacterium</taxon>
    </lineage>
</organism>
<sequence>MGDHSKIEWTDATWNPIRGCSRVSQGCVNCYAERVAARFSKPGQAYAGVIDRHGRWNGRIRLVEHKLDEPLRWKKPRRIFVNSMSDLFHEAVPVEVVDHVFAVMRLAAQHRFQILTKRPARMRAYLADRSTARATSRGEIFAKLAPGHLMEGCSWPLRNVWLGVSIEDQATADARIPDLLATPAAVRFVSYEPAIGPVDLSRAIAIDWQCTTCRSYFSGPHRPTCPGCGAVGGWCGSHAFNGRGYPDGPIAPSQRGAGIDWIICGGESGPGARPMHPDWARSVRDQCRAAGVPFFFKQWGEWAPTGQSTAADEKAAEGDFFLLHSDGGIDVPDDRWPDDESGEIAITRIGKKAGGALLDGVAHREFPDDPGA</sequence>